<dbReference type="AlphaFoldDB" id="A0A814C545"/>
<evidence type="ECO:0000313" key="5">
    <source>
        <dbReference type="Proteomes" id="UP000663870"/>
    </source>
</evidence>
<dbReference type="Proteomes" id="UP000663870">
    <property type="component" value="Unassembled WGS sequence"/>
</dbReference>
<evidence type="ECO:0000256" key="1">
    <source>
        <dbReference type="SAM" id="Coils"/>
    </source>
</evidence>
<proteinExistence type="predicted"/>
<evidence type="ECO:0000313" key="4">
    <source>
        <dbReference type="Proteomes" id="UP000663854"/>
    </source>
</evidence>
<gene>
    <name evidence="3" type="ORF">JXQ802_LOCUS13034</name>
    <name evidence="2" type="ORF">PYM288_LOCUS11417</name>
</gene>
<keyword evidence="5" id="KW-1185">Reference proteome</keyword>
<protein>
    <submittedName>
        <fullName evidence="2">Uncharacterized protein</fullName>
    </submittedName>
</protein>
<sequence>MDHHLIQVDHHEEEKKQDAFTACMPILKKIVEHNDEDLHQWLSKLLVQLNITANDKQNLNEIFSTILFEIQNLKDRLTNQESKIESQELRIQTLELKQQMLFRFYFLDDIIKQVWPAMNTWPKFTDEWSIREQEAMVSLNIDRKFVDPKEDLNVQNHERVRTFIEPIESELKRVTMLKLKLIDLRKIASDRFQYAHEPIRSVAEQRDMITKCLNHVYPAEYKYTLMVKNMVLKLAERDQNISKSGLKDFRK</sequence>
<evidence type="ECO:0000313" key="3">
    <source>
        <dbReference type="EMBL" id="CAF0978163.1"/>
    </source>
</evidence>
<comment type="caution">
    <text evidence="2">The sequence shown here is derived from an EMBL/GenBank/DDBJ whole genome shotgun (WGS) entry which is preliminary data.</text>
</comment>
<keyword evidence="1" id="KW-0175">Coiled coil</keyword>
<feature type="coiled-coil region" evidence="1">
    <location>
        <begin position="70"/>
        <end position="97"/>
    </location>
</feature>
<organism evidence="2 4">
    <name type="scientific">Rotaria sordida</name>
    <dbReference type="NCBI Taxonomy" id="392033"/>
    <lineage>
        <taxon>Eukaryota</taxon>
        <taxon>Metazoa</taxon>
        <taxon>Spiralia</taxon>
        <taxon>Gnathifera</taxon>
        <taxon>Rotifera</taxon>
        <taxon>Eurotatoria</taxon>
        <taxon>Bdelloidea</taxon>
        <taxon>Philodinida</taxon>
        <taxon>Philodinidae</taxon>
        <taxon>Rotaria</taxon>
    </lineage>
</organism>
<reference evidence="2" key="1">
    <citation type="submission" date="2021-02" db="EMBL/GenBank/DDBJ databases">
        <authorList>
            <person name="Nowell W R."/>
        </authorList>
    </citation>
    <scope>NUCLEOTIDE SEQUENCE</scope>
</reference>
<accession>A0A814C545</accession>
<name>A0A814C545_9BILA</name>
<dbReference type="EMBL" id="CAJNOL010000275">
    <property type="protein sequence ID" value="CAF0978163.1"/>
    <property type="molecule type" value="Genomic_DNA"/>
</dbReference>
<evidence type="ECO:0000313" key="2">
    <source>
        <dbReference type="EMBL" id="CAF0937806.1"/>
    </source>
</evidence>
<dbReference type="EMBL" id="CAJNOH010000193">
    <property type="protein sequence ID" value="CAF0937806.1"/>
    <property type="molecule type" value="Genomic_DNA"/>
</dbReference>
<dbReference type="Proteomes" id="UP000663854">
    <property type="component" value="Unassembled WGS sequence"/>
</dbReference>